<keyword evidence="1" id="KW-0732">Signal</keyword>
<dbReference type="InterPro" id="IPR012338">
    <property type="entry name" value="Beta-lactam/transpept-like"/>
</dbReference>
<dbReference type="Gene3D" id="3.40.710.10">
    <property type="entry name" value="DD-peptidase/beta-lactamase superfamily"/>
    <property type="match status" value="1"/>
</dbReference>
<feature type="signal peptide" evidence="1">
    <location>
        <begin position="1"/>
        <end position="20"/>
    </location>
</feature>
<dbReference type="PANTHER" id="PTHR46825">
    <property type="entry name" value="D-ALANYL-D-ALANINE-CARBOXYPEPTIDASE/ENDOPEPTIDASE AMPH"/>
    <property type="match status" value="1"/>
</dbReference>
<dbReference type="RefSeq" id="WP_145668257.1">
    <property type="nucleotide sequence ID" value="NZ_VIWO01000003.1"/>
</dbReference>
<dbReference type="AlphaFoldDB" id="A0A561PT45"/>
<evidence type="ECO:0000259" key="2">
    <source>
        <dbReference type="Pfam" id="PF00144"/>
    </source>
</evidence>
<evidence type="ECO:0000313" key="3">
    <source>
        <dbReference type="EMBL" id="TWF41285.1"/>
    </source>
</evidence>
<dbReference type="EMBL" id="VIWO01000003">
    <property type="protein sequence ID" value="TWF41285.1"/>
    <property type="molecule type" value="Genomic_DNA"/>
</dbReference>
<feature type="domain" description="Beta-lactamase-related" evidence="2">
    <location>
        <begin position="26"/>
        <end position="347"/>
    </location>
</feature>
<evidence type="ECO:0000256" key="1">
    <source>
        <dbReference type="SAM" id="SignalP"/>
    </source>
</evidence>
<reference evidence="3 4" key="1">
    <citation type="submission" date="2019-06" db="EMBL/GenBank/DDBJ databases">
        <title>Sorghum-associated microbial communities from plants grown in Nebraska, USA.</title>
        <authorList>
            <person name="Schachtman D."/>
        </authorList>
    </citation>
    <scope>NUCLEOTIDE SEQUENCE [LARGE SCALE GENOMIC DNA]</scope>
    <source>
        <strain evidence="3 4">1209</strain>
    </source>
</reference>
<dbReference type="PANTHER" id="PTHR46825:SF7">
    <property type="entry name" value="D-ALANYL-D-ALANINE CARBOXYPEPTIDASE"/>
    <property type="match status" value="1"/>
</dbReference>
<keyword evidence="4" id="KW-1185">Reference proteome</keyword>
<dbReference type="SUPFAM" id="SSF56601">
    <property type="entry name" value="beta-lactamase/transpeptidase-like"/>
    <property type="match status" value="1"/>
</dbReference>
<dbReference type="InterPro" id="IPR001466">
    <property type="entry name" value="Beta-lactam-related"/>
</dbReference>
<proteinExistence type="predicted"/>
<dbReference type="Pfam" id="PF00144">
    <property type="entry name" value="Beta-lactamase"/>
    <property type="match status" value="1"/>
</dbReference>
<protein>
    <submittedName>
        <fullName evidence="3">CubicO group peptidase (Beta-lactamase class C family)</fullName>
    </submittedName>
</protein>
<feature type="chain" id="PRO_5021860963" evidence="1">
    <location>
        <begin position="21"/>
        <end position="364"/>
    </location>
</feature>
<dbReference type="OrthoDB" id="9793489at2"/>
<name>A0A561PT45_9BACT</name>
<gene>
    <name evidence="3" type="ORF">FHW36_10389</name>
</gene>
<dbReference type="Proteomes" id="UP000320811">
    <property type="component" value="Unassembled WGS sequence"/>
</dbReference>
<comment type="caution">
    <text evidence="3">The sequence shown here is derived from an EMBL/GenBank/DDBJ whole genome shotgun (WGS) entry which is preliminary data.</text>
</comment>
<evidence type="ECO:0000313" key="4">
    <source>
        <dbReference type="Proteomes" id="UP000320811"/>
    </source>
</evidence>
<accession>A0A561PT45</accession>
<dbReference type="InterPro" id="IPR050491">
    <property type="entry name" value="AmpC-like"/>
</dbReference>
<sequence>MTYSRILLPFLLLLSLRSNSQSIPEIDSTIQAFMTQYQVPGMAIAITHHGKLVYARNYGYADTLRKIPVNNNSLFRIASVSKCITATAILKLVEAKQLSLDNTVFGLQGVLGTTYGQQPYAPNLEKITIRQLLQHTAGGWTNNGSDPMFMHPAMTAEQLISWTLDHQPLVDTPGKMYAYSNFGYCVLGRVIEKVSGMTYEQYVKTAVLQPCGITGMQIGGNTLEQRKNNEVVYYGQHGEQPYVYNISRMDAHGGWIASATDLARLLVHVDGFPAPTDILTPASITAMTTASAANPGYALGWAVNPYHNWWHSGSLPGTASEVIRSHHGFTWAMLCNTRTDSSFFNDLDGLLWKAVNNPATPWKE</sequence>
<organism evidence="3 4">
    <name type="scientific">Chitinophaga polysaccharea</name>
    <dbReference type="NCBI Taxonomy" id="1293035"/>
    <lineage>
        <taxon>Bacteria</taxon>
        <taxon>Pseudomonadati</taxon>
        <taxon>Bacteroidota</taxon>
        <taxon>Chitinophagia</taxon>
        <taxon>Chitinophagales</taxon>
        <taxon>Chitinophagaceae</taxon>
        <taxon>Chitinophaga</taxon>
    </lineage>
</organism>